<comment type="similarity">
    <text evidence="1">Belongs to the type-I restriction system S methylase family.</text>
</comment>
<dbReference type="InterPro" id="IPR000055">
    <property type="entry name" value="Restrct_endonuc_typeI_TRD"/>
</dbReference>
<organism evidence="5 6">
    <name type="scientific">Candidatus Thiodiazotropha taylori</name>
    <dbReference type="NCBI Taxonomy" id="2792791"/>
    <lineage>
        <taxon>Bacteria</taxon>
        <taxon>Pseudomonadati</taxon>
        <taxon>Pseudomonadota</taxon>
        <taxon>Gammaproteobacteria</taxon>
        <taxon>Chromatiales</taxon>
        <taxon>Sedimenticolaceae</taxon>
        <taxon>Candidatus Thiodiazotropha</taxon>
    </lineage>
</organism>
<keyword evidence="5" id="KW-0378">Hydrolase</keyword>
<dbReference type="GO" id="GO:0004519">
    <property type="term" value="F:endonuclease activity"/>
    <property type="evidence" value="ECO:0007669"/>
    <property type="project" value="UniProtKB-KW"/>
</dbReference>
<evidence type="ECO:0000313" key="5">
    <source>
        <dbReference type="EMBL" id="MCG7980323.1"/>
    </source>
</evidence>
<keyword evidence="2" id="KW-0680">Restriction system</keyword>
<dbReference type="PANTHER" id="PTHR43140">
    <property type="entry name" value="TYPE-1 RESTRICTION ENZYME ECOKI SPECIFICITY PROTEIN"/>
    <property type="match status" value="1"/>
</dbReference>
<dbReference type="EMBL" id="JAEPCR010000120">
    <property type="protein sequence ID" value="MCG7980323.1"/>
    <property type="molecule type" value="Genomic_DNA"/>
</dbReference>
<dbReference type="EC" id="3.1.21.-" evidence="5"/>
<gene>
    <name evidence="5" type="ORF">JAY77_19525</name>
</gene>
<keyword evidence="3" id="KW-0238">DNA-binding</keyword>
<reference evidence="5" key="1">
    <citation type="journal article" date="2021" name="Proc. Natl. Acad. Sci. U.S.A.">
        <title>Global biogeography of chemosynthetic symbionts reveals both localized and globally distributed symbiont groups. .</title>
        <authorList>
            <person name="Osvatic J.T."/>
            <person name="Wilkins L.G.E."/>
            <person name="Leibrecht L."/>
            <person name="Leray M."/>
            <person name="Zauner S."/>
            <person name="Polzin J."/>
            <person name="Camacho Y."/>
            <person name="Gros O."/>
            <person name="van Gils J.A."/>
            <person name="Eisen J.A."/>
            <person name="Petersen J.M."/>
            <person name="Yuen B."/>
        </authorList>
    </citation>
    <scope>NUCLEOTIDE SEQUENCE</scope>
    <source>
        <strain evidence="5">MAGclacostrist055</strain>
    </source>
</reference>
<dbReference type="InterPro" id="IPR044946">
    <property type="entry name" value="Restrct_endonuc_typeI_TRD_sf"/>
</dbReference>
<dbReference type="GO" id="GO:0016787">
    <property type="term" value="F:hydrolase activity"/>
    <property type="evidence" value="ECO:0007669"/>
    <property type="project" value="UniProtKB-KW"/>
</dbReference>
<dbReference type="PANTHER" id="PTHR43140:SF1">
    <property type="entry name" value="TYPE I RESTRICTION ENZYME ECOKI SPECIFICITY SUBUNIT"/>
    <property type="match status" value="1"/>
</dbReference>
<keyword evidence="5" id="KW-0255">Endonuclease</keyword>
<comment type="caution">
    <text evidence="5">The sequence shown here is derived from an EMBL/GenBank/DDBJ whole genome shotgun (WGS) entry which is preliminary data.</text>
</comment>
<dbReference type="AlphaFoldDB" id="A0A9E4TVY6"/>
<feature type="domain" description="Type I restriction modification DNA specificity" evidence="4">
    <location>
        <begin position="11"/>
        <end position="162"/>
    </location>
</feature>
<evidence type="ECO:0000256" key="1">
    <source>
        <dbReference type="ARBA" id="ARBA00010923"/>
    </source>
</evidence>
<dbReference type="InterPro" id="IPR051212">
    <property type="entry name" value="Type-I_RE_S_subunit"/>
</dbReference>
<protein>
    <submittedName>
        <fullName evidence="5">Restriction endonuclease subunit S</fullName>
        <ecNumber evidence="5">3.1.21.-</ecNumber>
    </submittedName>
</protein>
<dbReference type="Gene3D" id="3.90.220.20">
    <property type="entry name" value="DNA methylase specificity domains"/>
    <property type="match status" value="1"/>
</dbReference>
<proteinExistence type="inferred from homology"/>
<name>A0A9E4TVY6_9GAMM</name>
<sequence>MSDLSLKELPDRWDWAQLVDLCVKITDGTHHSPPNGPTGKYKYITAKNIKPWGLDLQNITYVDEATHREIYSRCDVKKNDVLFIKDGATTGQVIVNHLDEEFSLLSSVGVFRTNERLDPDYLRYALLSPDVKKALLANMAGVAITRLTLKKLKAAYIPIAPIE</sequence>
<dbReference type="GO" id="GO:0003677">
    <property type="term" value="F:DNA binding"/>
    <property type="evidence" value="ECO:0007669"/>
    <property type="project" value="UniProtKB-KW"/>
</dbReference>
<evidence type="ECO:0000259" key="4">
    <source>
        <dbReference type="Pfam" id="PF01420"/>
    </source>
</evidence>
<dbReference type="SUPFAM" id="SSF116734">
    <property type="entry name" value="DNA methylase specificity domain"/>
    <property type="match status" value="1"/>
</dbReference>
<dbReference type="Pfam" id="PF01420">
    <property type="entry name" value="Methylase_S"/>
    <property type="match status" value="1"/>
</dbReference>
<accession>A0A9E4TVY6</accession>
<keyword evidence="5" id="KW-0540">Nuclease</keyword>
<evidence type="ECO:0000313" key="6">
    <source>
        <dbReference type="Proteomes" id="UP000886674"/>
    </source>
</evidence>
<dbReference type="Proteomes" id="UP000886674">
    <property type="component" value="Unassembled WGS sequence"/>
</dbReference>
<dbReference type="GO" id="GO:0009307">
    <property type="term" value="P:DNA restriction-modification system"/>
    <property type="evidence" value="ECO:0007669"/>
    <property type="project" value="UniProtKB-KW"/>
</dbReference>
<evidence type="ECO:0000256" key="3">
    <source>
        <dbReference type="ARBA" id="ARBA00023125"/>
    </source>
</evidence>
<evidence type="ECO:0000256" key="2">
    <source>
        <dbReference type="ARBA" id="ARBA00022747"/>
    </source>
</evidence>